<name>A0A9D9HZ53_9FIRM</name>
<comment type="caution">
    <text evidence="1">The sequence shown here is derived from an EMBL/GenBank/DDBJ whole genome shotgun (WGS) entry which is preliminary data.</text>
</comment>
<reference evidence="1" key="2">
    <citation type="journal article" date="2021" name="PeerJ">
        <title>Extensive microbial diversity within the chicken gut microbiome revealed by metagenomics and culture.</title>
        <authorList>
            <person name="Gilroy R."/>
            <person name="Ravi A."/>
            <person name="Getino M."/>
            <person name="Pursley I."/>
            <person name="Horton D.L."/>
            <person name="Alikhan N.F."/>
            <person name="Baker D."/>
            <person name="Gharbi K."/>
            <person name="Hall N."/>
            <person name="Watson M."/>
            <person name="Adriaenssens E.M."/>
            <person name="Foster-Nyarko E."/>
            <person name="Jarju S."/>
            <person name="Secka A."/>
            <person name="Antonio M."/>
            <person name="Oren A."/>
            <person name="Chaudhuri R.R."/>
            <person name="La Ragione R."/>
            <person name="Hildebrand F."/>
            <person name="Pallen M.J."/>
        </authorList>
    </citation>
    <scope>NUCLEOTIDE SEQUENCE</scope>
    <source>
        <strain evidence="1">E3-2379</strain>
    </source>
</reference>
<dbReference type="AlphaFoldDB" id="A0A9D9HZ53"/>
<dbReference type="Proteomes" id="UP000823618">
    <property type="component" value="Unassembled WGS sequence"/>
</dbReference>
<protein>
    <submittedName>
        <fullName evidence="1">Uncharacterized protein</fullName>
    </submittedName>
</protein>
<proteinExistence type="predicted"/>
<evidence type="ECO:0000313" key="2">
    <source>
        <dbReference type="Proteomes" id="UP000823618"/>
    </source>
</evidence>
<accession>A0A9D9HZ53</accession>
<reference evidence="1" key="1">
    <citation type="submission" date="2020-10" db="EMBL/GenBank/DDBJ databases">
        <authorList>
            <person name="Gilroy R."/>
        </authorList>
    </citation>
    <scope>NUCLEOTIDE SEQUENCE</scope>
    <source>
        <strain evidence="1">E3-2379</strain>
    </source>
</reference>
<dbReference type="EMBL" id="JADIML010000080">
    <property type="protein sequence ID" value="MBO8462833.1"/>
    <property type="molecule type" value="Genomic_DNA"/>
</dbReference>
<gene>
    <name evidence="1" type="ORF">IAC13_02750</name>
</gene>
<organism evidence="1 2">
    <name type="scientific">Candidatus Scybalomonas excrementavium</name>
    <dbReference type="NCBI Taxonomy" id="2840943"/>
    <lineage>
        <taxon>Bacteria</taxon>
        <taxon>Bacillati</taxon>
        <taxon>Bacillota</taxon>
        <taxon>Clostridia</taxon>
        <taxon>Lachnospirales</taxon>
        <taxon>Lachnospiraceae</taxon>
        <taxon>Lachnospiraceae incertae sedis</taxon>
        <taxon>Candidatus Scybalomonas</taxon>
    </lineage>
</organism>
<evidence type="ECO:0000313" key="1">
    <source>
        <dbReference type="EMBL" id="MBO8462833.1"/>
    </source>
</evidence>
<sequence>MVTIRCIFWNLNKKNLVTVVQEEIGYSIATKFEMVVPVLDNDGYSFHYVFKSRKNDPVAITVGSNMKDNIDCLEQIMYVKIRKNLSMY</sequence>